<dbReference type="PANTHER" id="PTHR30024:SF47">
    <property type="entry name" value="TAURINE-BINDING PERIPLASMIC PROTEIN"/>
    <property type="match status" value="1"/>
</dbReference>
<dbReference type="InterPro" id="IPR015168">
    <property type="entry name" value="SsuA/THI5"/>
</dbReference>
<comment type="similarity">
    <text evidence="2">Belongs to the bacterial solute-binding protein SsuA/TauA family.</text>
</comment>
<keyword evidence="3" id="KW-0732">Signal</keyword>
<proteinExistence type="inferred from homology"/>
<name>A0AAI8QER1_9BRAD</name>
<evidence type="ECO:0000256" key="3">
    <source>
        <dbReference type="ARBA" id="ARBA00022729"/>
    </source>
</evidence>
<dbReference type="Proteomes" id="UP000007886">
    <property type="component" value="Chromosome"/>
</dbReference>
<dbReference type="EMBL" id="AP012279">
    <property type="protein sequence ID" value="BAL79702.1"/>
    <property type="molecule type" value="Genomic_DNA"/>
</dbReference>
<gene>
    <name evidence="5" type="ORF">S23_65210</name>
</gene>
<feature type="domain" description="SsuA/THI5-like" evidence="4">
    <location>
        <begin position="53"/>
        <end position="205"/>
    </location>
</feature>
<dbReference type="Gene3D" id="3.40.190.10">
    <property type="entry name" value="Periplasmic binding protein-like II"/>
    <property type="match status" value="2"/>
</dbReference>
<evidence type="ECO:0000313" key="6">
    <source>
        <dbReference type="Proteomes" id="UP000007886"/>
    </source>
</evidence>
<dbReference type="AlphaFoldDB" id="A0AAI8QER1"/>
<evidence type="ECO:0000256" key="2">
    <source>
        <dbReference type="ARBA" id="ARBA00010742"/>
    </source>
</evidence>
<comment type="subcellular location">
    <subcellularLocation>
        <location evidence="1">Periplasm</location>
    </subcellularLocation>
</comment>
<keyword evidence="6" id="KW-1185">Reference proteome</keyword>
<organism evidence="5 6">
    <name type="scientific">Bradyrhizobium cosmicum</name>
    <dbReference type="NCBI Taxonomy" id="1404864"/>
    <lineage>
        <taxon>Bacteria</taxon>
        <taxon>Pseudomonadati</taxon>
        <taxon>Pseudomonadota</taxon>
        <taxon>Alphaproteobacteria</taxon>
        <taxon>Hyphomicrobiales</taxon>
        <taxon>Nitrobacteraceae</taxon>
        <taxon>Bradyrhizobium</taxon>
    </lineage>
</organism>
<dbReference type="KEGG" id="brs:S23_65210"/>
<evidence type="ECO:0000256" key="1">
    <source>
        <dbReference type="ARBA" id="ARBA00004418"/>
    </source>
</evidence>
<dbReference type="SUPFAM" id="SSF53850">
    <property type="entry name" value="Periplasmic binding protein-like II"/>
    <property type="match status" value="1"/>
</dbReference>
<protein>
    <submittedName>
        <fullName evidence="5">ABC transporter substrate-binding protein</fullName>
    </submittedName>
</protein>
<accession>A0AAI8QER1</accession>
<evidence type="ECO:0000313" key="5">
    <source>
        <dbReference type="EMBL" id="BAL79702.1"/>
    </source>
</evidence>
<evidence type="ECO:0000259" key="4">
    <source>
        <dbReference type="Pfam" id="PF09084"/>
    </source>
</evidence>
<dbReference type="PANTHER" id="PTHR30024">
    <property type="entry name" value="ALIPHATIC SULFONATES-BINDING PROTEIN-RELATED"/>
    <property type="match status" value="1"/>
</dbReference>
<sequence length="346" mass="37245">MTSRNGNGRWSRREVAKGLLAAPFVLSTAAKAQSSAKYEFGVAGIDPIYSAPYIAFKKGYFKEAGIDVGYLNSQSGPRTKQILTAGQVLVGCSGVNDALATTVAGKPTTVVFGLDRRITYANILIRKEDAGKFKSVADLSGQRLAVTQLQSATWLMAVFITEKGGAKDVDIRGLGDFATMLGALKSKQVAATIATSAMLEQMKGEDWAVPLFSIGDDASWKSTFGGDVPGIGCYVLQEQIDKNPAAIQAAVTGLVKAQDFINSSSPEELTELLHEDFMNSLPKPTVQSGLTFYKQNVFSPDNIISENSYALLSNIIKDRQFTPEQMAKIPYKAAINMDFVRKARAA</sequence>
<reference evidence="5 6" key="1">
    <citation type="journal article" date="2012" name="Microbes Environ.">
        <title>Complete genome sequence of Bradyrhizobium sp. S23321: insights into symbiosis evolution in soil oligotrophs.</title>
        <authorList>
            <person name="Okubo T."/>
            <person name="Tsukui T."/>
            <person name="Maita H."/>
            <person name="Okamoto S."/>
            <person name="Oshima K."/>
            <person name="Fujisawa T."/>
            <person name="Saito A."/>
            <person name="Futamata H."/>
            <person name="Hattori R."/>
            <person name="Shimomura Y."/>
            <person name="Haruta S."/>
            <person name="Morimoto S."/>
            <person name="Wang Y."/>
            <person name="Sakai Y."/>
            <person name="Hattori M."/>
            <person name="Aizawa S."/>
            <person name="Nagashima K.V.P."/>
            <person name="Masuda S."/>
            <person name="Hattori T."/>
            <person name="Yamashita A."/>
            <person name="Bao Z."/>
            <person name="Hayatsu M."/>
            <person name="Kajiya-Kanegae H."/>
            <person name="Yoshinaga I."/>
            <person name="Sakamoto K."/>
            <person name="Toyota K."/>
            <person name="Nakao M."/>
            <person name="Kohara M."/>
            <person name="Anda M."/>
            <person name="Niwa R."/>
            <person name="Jung-Hwan P."/>
            <person name="Sameshima-Saito R."/>
            <person name="Tokuda S."/>
            <person name="Yamamoto S."/>
            <person name="Yamamoto S."/>
            <person name="Yokoyama T."/>
            <person name="Akutsu T."/>
            <person name="Nakamura Y."/>
            <person name="Nakahira-Yanaka Y."/>
            <person name="Takada Hoshino Y."/>
            <person name="Hirakawa H."/>
            <person name="Mitsui H."/>
            <person name="Terasawa K."/>
            <person name="Itakura M."/>
            <person name="Sato S."/>
            <person name="Ikeda-Ohtsubo W."/>
            <person name="Sakakura N."/>
            <person name="Kaminuma E."/>
            <person name="Minamisawa K."/>
        </authorList>
    </citation>
    <scope>NUCLEOTIDE SEQUENCE [LARGE SCALE GENOMIC DNA]</scope>
    <source>
        <strain evidence="5 6">S23321</strain>
    </source>
</reference>
<dbReference type="Pfam" id="PF09084">
    <property type="entry name" value="NMT1"/>
    <property type="match status" value="1"/>
</dbReference>
<dbReference type="GO" id="GO:0042597">
    <property type="term" value="C:periplasmic space"/>
    <property type="evidence" value="ECO:0007669"/>
    <property type="project" value="UniProtKB-SubCell"/>
</dbReference>
<dbReference type="RefSeq" id="WP_015688958.1">
    <property type="nucleotide sequence ID" value="NC_017082.1"/>
</dbReference>